<name>A0A9K3KRP0_9STRA</name>
<feature type="region of interest" description="Disordered" evidence="1">
    <location>
        <begin position="121"/>
        <end position="172"/>
    </location>
</feature>
<sequence length="172" mass="19209">MDGHYAVLEIDRKKRRVFVFDGLPLPLQTWNRHIVNVLQRTNLVPLDASIRFVKQSKLYLCVDGVPDLTIESTNLVPQKDGYNCGPIACLKVWKTFTPGDIAPELSQTAKGNSPDVEYAMDESTAGDAAAQAAARRNRKEEVEAAPVEVNRARVNRKKRTGNNQPRTPRKSP</sequence>
<keyword evidence="3" id="KW-1185">Reference proteome</keyword>
<dbReference type="EMBL" id="JAGRRH010000019">
    <property type="protein sequence ID" value="KAG7348784.1"/>
    <property type="molecule type" value="Genomic_DNA"/>
</dbReference>
<evidence type="ECO:0000256" key="1">
    <source>
        <dbReference type="SAM" id="MobiDB-lite"/>
    </source>
</evidence>
<accession>A0A9K3KRP0</accession>
<evidence type="ECO:0000313" key="2">
    <source>
        <dbReference type="EMBL" id="KAG7348784.1"/>
    </source>
</evidence>
<comment type="caution">
    <text evidence="2">The sequence shown here is derived from an EMBL/GenBank/DDBJ whole genome shotgun (WGS) entry which is preliminary data.</text>
</comment>
<gene>
    <name evidence="2" type="ORF">IV203_011381</name>
</gene>
<reference evidence="2" key="1">
    <citation type="journal article" date="2021" name="Sci. Rep.">
        <title>Diploid genomic architecture of Nitzschia inconspicua, an elite biomass production diatom.</title>
        <authorList>
            <person name="Oliver A."/>
            <person name="Podell S."/>
            <person name="Pinowska A."/>
            <person name="Traller J.C."/>
            <person name="Smith S.R."/>
            <person name="McClure R."/>
            <person name="Beliaev A."/>
            <person name="Bohutskyi P."/>
            <person name="Hill E.A."/>
            <person name="Rabines A."/>
            <person name="Zheng H."/>
            <person name="Allen L.Z."/>
            <person name="Kuo A."/>
            <person name="Grigoriev I.V."/>
            <person name="Allen A.E."/>
            <person name="Hazlebeck D."/>
            <person name="Allen E.E."/>
        </authorList>
    </citation>
    <scope>NUCLEOTIDE SEQUENCE</scope>
    <source>
        <strain evidence="2">Hildebrandi</strain>
    </source>
</reference>
<dbReference type="Proteomes" id="UP000693970">
    <property type="component" value="Unassembled WGS sequence"/>
</dbReference>
<dbReference type="OrthoDB" id="10685029at2759"/>
<feature type="compositionally biased region" description="Low complexity" evidence="1">
    <location>
        <begin position="125"/>
        <end position="134"/>
    </location>
</feature>
<proteinExistence type="predicted"/>
<organism evidence="2 3">
    <name type="scientific">Nitzschia inconspicua</name>
    <dbReference type="NCBI Taxonomy" id="303405"/>
    <lineage>
        <taxon>Eukaryota</taxon>
        <taxon>Sar</taxon>
        <taxon>Stramenopiles</taxon>
        <taxon>Ochrophyta</taxon>
        <taxon>Bacillariophyta</taxon>
        <taxon>Bacillariophyceae</taxon>
        <taxon>Bacillariophycidae</taxon>
        <taxon>Bacillariales</taxon>
        <taxon>Bacillariaceae</taxon>
        <taxon>Nitzschia</taxon>
    </lineage>
</organism>
<reference evidence="2" key="2">
    <citation type="submission" date="2021-04" db="EMBL/GenBank/DDBJ databases">
        <authorList>
            <person name="Podell S."/>
        </authorList>
    </citation>
    <scope>NUCLEOTIDE SEQUENCE</scope>
    <source>
        <strain evidence="2">Hildebrandi</strain>
    </source>
</reference>
<protein>
    <submittedName>
        <fullName evidence="2">Uncharacterized protein</fullName>
    </submittedName>
</protein>
<evidence type="ECO:0000313" key="3">
    <source>
        <dbReference type="Proteomes" id="UP000693970"/>
    </source>
</evidence>
<dbReference type="AlphaFoldDB" id="A0A9K3KRP0"/>